<evidence type="ECO:0000313" key="3">
    <source>
        <dbReference type="EMBL" id="MDG3014957.1"/>
    </source>
</evidence>
<feature type="domain" description="Lipid/polyisoprenoid-binding YceI-like" evidence="2">
    <location>
        <begin position="99"/>
        <end position="267"/>
    </location>
</feature>
<dbReference type="SMART" id="SM00867">
    <property type="entry name" value="YceI"/>
    <property type="match status" value="1"/>
</dbReference>
<dbReference type="PANTHER" id="PTHR34406">
    <property type="entry name" value="PROTEIN YCEI"/>
    <property type="match status" value="1"/>
</dbReference>
<evidence type="ECO:0000313" key="4">
    <source>
        <dbReference type="Proteomes" id="UP001152755"/>
    </source>
</evidence>
<dbReference type="EMBL" id="JANRHA010000006">
    <property type="protein sequence ID" value="MDG3014957.1"/>
    <property type="molecule type" value="Genomic_DNA"/>
</dbReference>
<dbReference type="RefSeq" id="WP_277833964.1">
    <property type="nucleotide sequence ID" value="NZ_JAAIVF010000005.1"/>
</dbReference>
<evidence type="ECO:0000256" key="1">
    <source>
        <dbReference type="ARBA" id="ARBA00008812"/>
    </source>
</evidence>
<dbReference type="PANTHER" id="PTHR34406:SF1">
    <property type="entry name" value="PROTEIN YCEI"/>
    <property type="match status" value="1"/>
</dbReference>
<name>A0A9X4M1B2_9ACTN</name>
<proteinExistence type="inferred from homology"/>
<accession>A0A9X4M1B2</accession>
<dbReference type="Gene3D" id="2.40.128.110">
    <property type="entry name" value="Lipid/polyisoprenoid-binding, YceI-like"/>
    <property type="match status" value="1"/>
</dbReference>
<dbReference type="AlphaFoldDB" id="A0A9X4M1B2"/>
<dbReference type="InterPro" id="IPR007372">
    <property type="entry name" value="Lipid/polyisoprenoid-bd_YceI"/>
</dbReference>
<dbReference type="Proteomes" id="UP001152755">
    <property type="component" value="Unassembled WGS sequence"/>
</dbReference>
<dbReference type="Pfam" id="PF04264">
    <property type="entry name" value="YceI"/>
    <property type="match status" value="1"/>
</dbReference>
<dbReference type="InterPro" id="IPR036761">
    <property type="entry name" value="TTHA0802/YceI-like_sf"/>
</dbReference>
<dbReference type="SUPFAM" id="SSF49478">
    <property type="entry name" value="Cna protein B-type domain"/>
    <property type="match status" value="1"/>
</dbReference>
<protein>
    <submittedName>
        <fullName evidence="3">YceI family protein</fullName>
    </submittedName>
</protein>
<organism evidence="3 4">
    <name type="scientific">Speluncibacter jeojiensis</name>
    <dbReference type="NCBI Taxonomy" id="2710754"/>
    <lineage>
        <taxon>Bacteria</taxon>
        <taxon>Bacillati</taxon>
        <taxon>Actinomycetota</taxon>
        <taxon>Actinomycetes</taxon>
        <taxon>Mycobacteriales</taxon>
        <taxon>Speluncibacteraceae</taxon>
        <taxon>Speluncibacter</taxon>
    </lineage>
</organism>
<dbReference type="SUPFAM" id="SSF101874">
    <property type="entry name" value="YceI-like"/>
    <property type="match status" value="1"/>
</dbReference>
<evidence type="ECO:0000259" key="2">
    <source>
        <dbReference type="SMART" id="SM00867"/>
    </source>
</evidence>
<keyword evidence="4" id="KW-1185">Reference proteome</keyword>
<reference evidence="3" key="1">
    <citation type="submission" date="2022-08" db="EMBL/GenBank/DDBJ databases">
        <title>Genome analysis of Corynebacteriales strain.</title>
        <authorList>
            <person name="Lee S.D."/>
        </authorList>
    </citation>
    <scope>NUCLEOTIDE SEQUENCE</scope>
    <source>
        <strain evidence="3">D3-21</strain>
    </source>
</reference>
<sequence length="271" mass="28840">MAQTKGIDAQLRTADGWTVPDAVLTVTTLAGEQVARVPADADGAVCSEQLPADTYTAIVTAPGFDPVAKLAIVPPTGTLALGVVTMTRAAGSEVPPPGTWAIDPAHSTIGLTARHLGIAVVRGRLTEFTGQVVVADQVERSGVSTQMQVRSLDTGNATRDEHLKSADFLDIENFPLMEYRGAGLTALGDGRWSLDGELTLHGVSKSVPLQVDYLGQVEDPWGNDRLAFRGVTELRRKDFEISMDTRLLSGVAQIGNAVRIEIDIQAVRQES</sequence>
<comment type="caution">
    <text evidence="3">The sequence shown here is derived from an EMBL/GenBank/DDBJ whole genome shotgun (WGS) entry which is preliminary data.</text>
</comment>
<gene>
    <name evidence="3" type="ORF">NVS88_10350</name>
</gene>
<comment type="similarity">
    <text evidence="1">Belongs to the UPF0312 family.</text>
</comment>